<gene>
    <name evidence="7" type="ORF">SAMN02745728_01036</name>
</gene>
<evidence type="ECO:0000256" key="6">
    <source>
        <dbReference type="RuleBase" id="RU004379"/>
    </source>
</evidence>
<accession>A0A1M7SMF6</accession>
<feature type="transmembrane region" description="Helical" evidence="6">
    <location>
        <begin position="174"/>
        <end position="192"/>
    </location>
</feature>
<keyword evidence="5 6" id="KW-0472">Membrane</keyword>
<dbReference type="Proteomes" id="UP000186469">
    <property type="component" value="Unassembled WGS sequence"/>
</dbReference>
<dbReference type="PANTHER" id="PTHR23291">
    <property type="entry name" value="BAX INHIBITOR-RELATED"/>
    <property type="match status" value="1"/>
</dbReference>
<dbReference type="PANTHER" id="PTHR23291:SF50">
    <property type="entry name" value="PROTEIN LIFEGUARD 4"/>
    <property type="match status" value="1"/>
</dbReference>
<feature type="transmembrane region" description="Helical" evidence="6">
    <location>
        <begin position="62"/>
        <end position="82"/>
    </location>
</feature>
<dbReference type="GO" id="GO:0005886">
    <property type="term" value="C:plasma membrane"/>
    <property type="evidence" value="ECO:0007669"/>
    <property type="project" value="TreeGrafter"/>
</dbReference>
<name>A0A1M7SMF6_9BACT</name>
<dbReference type="InterPro" id="IPR006214">
    <property type="entry name" value="Bax_inhibitor_1-related"/>
</dbReference>
<feature type="transmembrane region" description="Helical" evidence="6">
    <location>
        <begin position="149"/>
        <end position="168"/>
    </location>
</feature>
<dbReference type="AlphaFoldDB" id="A0A1M7SMF6"/>
<dbReference type="EMBL" id="FRDI01000004">
    <property type="protein sequence ID" value="SHN59655.1"/>
    <property type="molecule type" value="Genomic_DNA"/>
</dbReference>
<dbReference type="RefSeq" id="WP_072696731.1">
    <property type="nucleotide sequence ID" value="NZ_FRDI01000004.1"/>
</dbReference>
<dbReference type="CDD" id="cd10432">
    <property type="entry name" value="BI-1-like_bacterial"/>
    <property type="match status" value="1"/>
</dbReference>
<keyword evidence="4 6" id="KW-1133">Transmembrane helix</keyword>
<evidence type="ECO:0000256" key="1">
    <source>
        <dbReference type="ARBA" id="ARBA00004141"/>
    </source>
</evidence>
<keyword evidence="8" id="KW-1185">Reference proteome</keyword>
<evidence type="ECO:0000256" key="2">
    <source>
        <dbReference type="ARBA" id="ARBA00010350"/>
    </source>
</evidence>
<evidence type="ECO:0000313" key="8">
    <source>
        <dbReference type="Proteomes" id="UP000186469"/>
    </source>
</evidence>
<proteinExistence type="inferred from homology"/>
<feature type="transmembrane region" description="Helical" evidence="6">
    <location>
        <begin position="213"/>
        <end position="236"/>
    </location>
</feature>
<sequence>MSQFGRPEGVQRPQSQAIEYVNTVFIRGVFLWMTLGLVFTAAAAYMTLNNRALSELVFGNQIMFWGLIIAQFGLVMAISGAINRLSGATAVALFLLYSGLNGLTLSMIAVIYTGESIAQAFVSAAATFGVMSVYGYVTKKDLTSIGSMAFMALIGIIIASLINVFFFSNAIASLVINILGVLIFVALTAYDVQKIRQMGEALNHNDANAVQKGMILGALTLYLDFINLFLFLLRIFGDRRS</sequence>
<dbReference type="Pfam" id="PF01027">
    <property type="entry name" value="Bax1-I"/>
    <property type="match status" value="1"/>
</dbReference>
<evidence type="ECO:0000256" key="4">
    <source>
        <dbReference type="ARBA" id="ARBA00022989"/>
    </source>
</evidence>
<evidence type="ECO:0000313" key="7">
    <source>
        <dbReference type="EMBL" id="SHN59655.1"/>
    </source>
</evidence>
<dbReference type="STRING" id="1121455.SAMN02745728_01036"/>
<feature type="transmembrane region" description="Helical" evidence="6">
    <location>
        <begin position="89"/>
        <end position="111"/>
    </location>
</feature>
<reference evidence="7 8" key="1">
    <citation type="submission" date="2016-12" db="EMBL/GenBank/DDBJ databases">
        <authorList>
            <person name="Song W.-J."/>
            <person name="Kurnit D.M."/>
        </authorList>
    </citation>
    <scope>NUCLEOTIDE SEQUENCE [LARGE SCALE GENOMIC DNA]</scope>
    <source>
        <strain evidence="7 8">DSM 11393</strain>
    </source>
</reference>
<evidence type="ECO:0000256" key="5">
    <source>
        <dbReference type="ARBA" id="ARBA00023136"/>
    </source>
</evidence>
<dbReference type="OrthoDB" id="9793828at2"/>
<feature type="transmembrane region" description="Helical" evidence="6">
    <location>
        <begin position="20"/>
        <end position="42"/>
    </location>
</feature>
<protein>
    <recommendedName>
        <fullName evidence="9">Modulator of FtsH protease</fullName>
    </recommendedName>
</protein>
<comment type="similarity">
    <text evidence="2 6">Belongs to the BI1 family.</text>
</comment>
<feature type="transmembrane region" description="Helical" evidence="6">
    <location>
        <begin position="117"/>
        <end position="137"/>
    </location>
</feature>
<organism evidence="7 8">
    <name type="scientific">Desulfovibrio litoralis DSM 11393</name>
    <dbReference type="NCBI Taxonomy" id="1121455"/>
    <lineage>
        <taxon>Bacteria</taxon>
        <taxon>Pseudomonadati</taxon>
        <taxon>Thermodesulfobacteriota</taxon>
        <taxon>Desulfovibrionia</taxon>
        <taxon>Desulfovibrionales</taxon>
        <taxon>Desulfovibrionaceae</taxon>
        <taxon>Desulfovibrio</taxon>
    </lineage>
</organism>
<keyword evidence="3 6" id="KW-0812">Transmembrane</keyword>
<evidence type="ECO:0000256" key="3">
    <source>
        <dbReference type="ARBA" id="ARBA00022692"/>
    </source>
</evidence>
<evidence type="ECO:0008006" key="9">
    <source>
        <dbReference type="Google" id="ProtNLM"/>
    </source>
</evidence>
<comment type="subcellular location">
    <subcellularLocation>
        <location evidence="1">Membrane</location>
        <topology evidence="1">Multi-pass membrane protein</topology>
    </subcellularLocation>
</comment>